<evidence type="ECO:0000256" key="1">
    <source>
        <dbReference type="SAM" id="MobiDB-lite"/>
    </source>
</evidence>
<dbReference type="OrthoDB" id="72441at2759"/>
<protein>
    <recommendedName>
        <fullName evidence="4">Tectonin beta-propeller repeat-containing protein</fullName>
    </recommendedName>
</protein>
<feature type="region of interest" description="Disordered" evidence="1">
    <location>
        <begin position="357"/>
        <end position="377"/>
    </location>
</feature>
<evidence type="ECO:0000313" key="3">
    <source>
        <dbReference type="Proteomes" id="UP000007110"/>
    </source>
</evidence>
<organism evidence="2 3">
    <name type="scientific">Strongylocentrotus purpuratus</name>
    <name type="common">Purple sea urchin</name>
    <dbReference type="NCBI Taxonomy" id="7668"/>
    <lineage>
        <taxon>Eukaryota</taxon>
        <taxon>Metazoa</taxon>
        <taxon>Echinodermata</taxon>
        <taxon>Eleutherozoa</taxon>
        <taxon>Echinozoa</taxon>
        <taxon>Echinoidea</taxon>
        <taxon>Euechinoidea</taxon>
        <taxon>Echinacea</taxon>
        <taxon>Camarodonta</taxon>
        <taxon>Echinidea</taxon>
        <taxon>Strongylocentrotidae</taxon>
        <taxon>Strongylocentrotus</taxon>
    </lineage>
</organism>
<sequence>LYFFLLQISDWKIDFTISGSTDKEGWQYAKEFKHDTPSSLILLGLALFPIPMKMPGIVQDDASTKAFHKDRRWNDYVRRRSTVATLHPVVVSGYLVVLECIHFCVSLFNDYLYTCRRCQIKTSGPWKQMPNLGLKDVSLQVDTDEEWDGPIALWAIGTNGDVVTRLGVTRACPEGTAWMHVPTDQPFQSISVGGKFRVWAVARDGSAFYRNRVSDYNRTGDTWFHIAPPSVAPLKQISAGKCSVWAIDTQMNLWYRQDITPTFPEGTKWIHVSSRVRKVSLGPQDQVWVIADQVDGARGVVCRRDGIASAKPMGKAWDKGAGGGIMHLCIRGCTKELERAPSVEDIAMATIQGSALDTKKKEDPVRPYTSSDGNALC</sequence>
<name>A0A7M7NU12_STRPU</name>
<keyword evidence="3" id="KW-1185">Reference proteome</keyword>
<dbReference type="Proteomes" id="UP000007110">
    <property type="component" value="Unassembled WGS sequence"/>
</dbReference>
<dbReference type="OMA" id="CIDYKTP"/>
<evidence type="ECO:0000313" key="2">
    <source>
        <dbReference type="EnsemblMetazoa" id="XP_030840928"/>
    </source>
</evidence>
<proteinExistence type="predicted"/>
<reference evidence="3" key="1">
    <citation type="submission" date="2015-02" db="EMBL/GenBank/DDBJ databases">
        <title>Genome sequencing for Strongylocentrotus purpuratus.</title>
        <authorList>
            <person name="Murali S."/>
            <person name="Liu Y."/>
            <person name="Vee V."/>
            <person name="English A."/>
            <person name="Wang M."/>
            <person name="Skinner E."/>
            <person name="Han Y."/>
            <person name="Muzny D.M."/>
            <person name="Worley K.C."/>
            <person name="Gibbs R.A."/>
        </authorList>
    </citation>
    <scope>NUCLEOTIDE SEQUENCE</scope>
</reference>
<dbReference type="InterPro" id="IPR051513">
    <property type="entry name" value="Tectonin_beta-prop"/>
</dbReference>
<dbReference type="SMART" id="SM00706">
    <property type="entry name" value="TECPR"/>
    <property type="match status" value="4"/>
</dbReference>
<dbReference type="PANTHER" id="PTHR23250">
    <property type="entry name" value="DYSFERLIN-RELATED"/>
    <property type="match status" value="1"/>
</dbReference>
<dbReference type="Pfam" id="PF06462">
    <property type="entry name" value="Hyd_WA"/>
    <property type="match status" value="2"/>
</dbReference>
<dbReference type="Pfam" id="PF19193">
    <property type="entry name" value="Tectonin"/>
    <property type="match status" value="1"/>
</dbReference>
<dbReference type="InterPro" id="IPR006624">
    <property type="entry name" value="Beta-propeller_rpt_TECPR"/>
</dbReference>
<dbReference type="EnsemblMetazoa" id="XM_030985068">
    <property type="protein sequence ID" value="XP_030840928"/>
    <property type="gene ID" value="LOC115918613"/>
</dbReference>
<reference evidence="2" key="2">
    <citation type="submission" date="2021-01" db="UniProtKB">
        <authorList>
            <consortium name="EnsemblMetazoa"/>
        </authorList>
    </citation>
    <scope>IDENTIFICATION</scope>
</reference>
<dbReference type="RefSeq" id="XP_030840928.1">
    <property type="nucleotide sequence ID" value="XM_030985068.1"/>
</dbReference>
<dbReference type="GeneID" id="115918613"/>
<evidence type="ECO:0008006" key="4">
    <source>
        <dbReference type="Google" id="ProtNLM"/>
    </source>
</evidence>
<feature type="compositionally biased region" description="Polar residues" evidence="1">
    <location>
        <begin position="368"/>
        <end position="377"/>
    </location>
</feature>
<dbReference type="PANTHER" id="PTHR23250:SF1">
    <property type="entry name" value="TECTONIN BETA-PROPELLER REPEAT-CONTAINING PROTEIN 1"/>
    <property type="match status" value="1"/>
</dbReference>
<accession>A0A7M7NU12</accession>
<dbReference type="KEGG" id="spu:115918613"/>
<dbReference type="AlphaFoldDB" id="A0A7M7NU12"/>
<dbReference type="InParanoid" id="A0A7M7NU12"/>